<dbReference type="PROSITE" id="PS00027">
    <property type="entry name" value="HOMEOBOX_1"/>
    <property type="match status" value="1"/>
</dbReference>
<comment type="caution">
    <text evidence="8">The sequence shown here is derived from an EMBL/GenBank/DDBJ whole genome shotgun (WGS) entry which is preliminary data.</text>
</comment>
<dbReference type="OrthoDB" id="6159439at2759"/>
<dbReference type="FunFam" id="1.10.10.60:FF:000551">
    <property type="entry name" value="Predicted protein"/>
    <property type="match status" value="2"/>
</dbReference>
<protein>
    <submittedName>
        <fullName evidence="8">Diencephalon/mesencephalon homeobox protein 1-B</fullName>
    </submittedName>
</protein>
<evidence type="ECO:0000256" key="5">
    <source>
        <dbReference type="PROSITE-ProRule" id="PRU00108"/>
    </source>
</evidence>
<comment type="similarity">
    <text evidence="1">Belongs to the paired homeobox family.</text>
</comment>
<feature type="domain" description="Homeobox" evidence="7">
    <location>
        <begin position="249"/>
        <end position="309"/>
    </location>
</feature>
<reference evidence="9" key="1">
    <citation type="journal article" date="2017" name="bioRxiv">
        <title>Comparative analysis of the genomes of Stylophora pistillata and Acropora digitifera provides evidence for extensive differences between species of corals.</title>
        <authorList>
            <person name="Voolstra C.R."/>
            <person name="Li Y."/>
            <person name="Liew Y.J."/>
            <person name="Baumgarten S."/>
            <person name="Zoccola D."/>
            <person name="Flot J.-F."/>
            <person name="Tambutte S."/>
            <person name="Allemand D."/>
            <person name="Aranda M."/>
        </authorList>
    </citation>
    <scope>NUCLEOTIDE SEQUENCE [LARGE SCALE GENOMIC DNA]</scope>
</reference>
<sequence>MRFGSLTILPQHSFRKQHFTPVISTDSGPGNMNHKTLPEQAVESGREKLNDRKSSSFMMENILKPDKFATRLQEFRGEAPSKIKALSVAAQLADIILEARQGSSTTQLRRSRTNFTRYQLRILEDTFSKTHYPDIALREELATSTKLPESRIQIWFKNRRAKYRRSETSCNICSSSPSYHTSYQAFQRDSASILDSSIGLSNQERPAFLVGPAYAHKHVVENSHRGFHCPLNDSYVIMDAKNNAEGASQKRRRTRTAFTQYQLKTLESTFTHTHYPDVVMREQLIMWTSLPDSTIQIWFKNRRAKFRKQKTSPVIPVNRRKDFKDSRMRFYLTRSSSLPFTPAFSSQGDAPSNSGQNQDKMLPLPPITTMLPLLAPSWKFV</sequence>
<name>A0A2B4RY87_STYPI</name>
<dbReference type="CDD" id="cd00086">
    <property type="entry name" value="homeodomain"/>
    <property type="match status" value="2"/>
</dbReference>
<proteinExistence type="inferred from homology"/>
<feature type="DNA-binding region" description="Homeobox" evidence="5">
    <location>
        <begin position="108"/>
        <end position="167"/>
    </location>
</feature>
<feature type="DNA-binding region" description="Homeobox" evidence="5">
    <location>
        <begin position="251"/>
        <end position="310"/>
    </location>
</feature>
<dbReference type="Pfam" id="PF00046">
    <property type="entry name" value="Homeodomain"/>
    <property type="match status" value="2"/>
</dbReference>
<dbReference type="SMART" id="SM00389">
    <property type="entry name" value="HOX"/>
    <property type="match status" value="2"/>
</dbReference>
<evidence type="ECO:0000256" key="6">
    <source>
        <dbReference type="RuleBase" id="RU000682"/>
    </source>
</evidence>
<dbReference type="PROSITE" id="PS50071">
    <property type="entry name" value="HOMEOBOX_2"/>
    <property type="match status" value="2"/>
</dbReference>
<dbReference type="InterPro" id="IPR017970">
    <property type="entry name" value="Homeobox_CS"/>
</dbReference>
<evidence type="ECO:0000256" key="1">
    <source>
        <dbReference type="ARBA" id="ARBA00005733"/>
    </source>
</evidence>
<dbReference type="PANTHER" id="PTHR46639:SF2">
    <property type="entry name" value="DIENCEPHALON_MESENCEPHALON HOMEOBOX PROTEIN 1"/>
    <property type="match status" value="1"/>
</dbReference>
<evidence type="ECO:0000256" key="3">
    <source>
        <dbReference type="ARBA" id="ARBA00023155"/>
    </source>
</evidence>
<evidence type="ECO:0000259" key="7">
    <source>
        <dbReference type="PROSITE" id="PS50071"/>
    </source>
</evidence>
<dbReference type="GO" id="GO:0000977">
    <property type="term" value="F:RNA polymerase II transcription regulatory region sequence-specific DNA binding"/>
    <property type="evidence" value="ECO:0007669"/>
    <property type="project" value="TreeGrafter"/>
</dbReference>
<dbReference type="AlphaFoldDB" id="A0A2B4RY87"/>
<keyword evidence="9" id="KW-1185">Reference proteome</keyword>
<dbReference type="EMBL" id="LSMT01000274">
    <property type="protein sequence ID" value="PFX21520.1"/>
    <property type="molecule type" value="Genomic_DNA"/>
</dbReference>
<gene>
    <name evidence="8" type="primary">dmbx1b</name>
    <name evidence="8" type="ORF">AWC38_SpisGene14000</name>
</gene>
<dbReference type="InterPro" id="IPR052488">
    <property type="entry name" value="DMBX_homeobox"/>
</dbReference>
<evidence type="ECO:0000313" key="8">
    <source>
        <dbReference type="EMBL" id="PFX21520.1"/>
    </source>
</evidence>
<dbReference type="Gene3D" id="1.10.10.60">
    <property type="entry name" value="Homeodomain-like"/>
    <property type="match status" value="2"/>
</dbReference>
<keyword evidence="4 5" id="KW-0539">Nucleus</keyword>
<evidence type="ECO:0000256" key="2">
    <source>
        <dbReference type="ARBA" id="ARBA00023125"/>
    </source>
</evidence>
<organism evidence="8 9">
    <name type="scientific">Stylophora pistillata</name>
    <name type="common">Smooth cauliflower coral</name>
    <dbReference type="NCBI Taxonomy" id="50429"/>
    <lineage>
        <taxon>Eukaryota</taxon>
        <taxon>Metazoa</taxon>
        <taxon>Cnidaria</taxon>
        <taxon>Anthozoa</taxon>
        <taxon>Hexacorallia</taxon>
        <taxon>Scleractinia</taxon>
        <taxon>Astrocoeniina</taxon>
        <taxon>Pocilloporidae</taxon>
        <taxon>Stylophora</taxon>
    </lineage>
</organism>
<evidence type="ECO:0000256" key="4">
    <source>
        <dbReference type="ARBA" id="ARBA00023242"/>
    </source>
</evidence>
<keyword evidence="3 5" id="KW-0371">Homeobox</keyword>
<evidence type="ECO:0000313" key="9">
    <source>
        <dbReference type="Proteomes" id="UP000225706"/>
    </source>
</evidence>
<dbReference type="SUPFAM" id="SSF46689">
    <property type="entry name" value="Homeodomain-like"/>
    <property type="match status" value="2"/>
</dbReference>
<dbReference type="InterPro" id="IPR001356">
    <property type="entry name" value="HD"/>
</dbReference>
<dbReference type="GO" id="GO:0000981">
    <property type="term" value="F:DNA-binding transcription factor activity, RNA polymerase II-specific"/>
    <property type="evidence" value="ECO:0007669"/>
    <property type="project" value="InterPro"/>
</dbReference>
<keyword evidence="2 5" id="KW-0238">DNA-binding</keyword>
<dbReference type="PANTHER" id="PTHR46639">
    <property type="entry name" value="DIENCEPHALON/MESENCEPHALON HOMEOBOX PROTEIN 1"/>
    <property type="match status" value="1"/>
</dbReference>
<accession>A0A2B4RY87</accession>
<comment type="subcellular location">
    <subcellularLocation>
        <location evidence="5 6">Nucleus</location>
    </subcellularLocation>
</comment>
<feature type="domain" description="Homeobox" evidence="7">
    <location>
        <begin position="106"/>
        <end position="166"/>
    </location>
</feature>
<dbReference type="GO" id="GO:0005634">
    <property type="term" value="C:nucleus"/>
    <property type="evidence" value="ECO:0007669"/>
    <property type="project" value="UniProtKB-SubCell"/>
</dbReference>
<dbReference type="InterPro" id="IPR009057">
    <property type="entry name" value="Homeodomain-like_sf"/>
</dbReference>
<dbReference type="Proteomes" id="UP000225706">
    <property type="component" value="Unassembled WGS sequence"/>
</dbReference>